<dbReference type="GO" id="GO:0006096">
    <property type="term" value="P:glycolytic process"/>
    <property type="evidence" value="ECO:0007669"/>
    <property type="project" value="UniProtKB-UniRule"/>
</dbReference>
<keyword evidence="3" id="KW-0067">ATP-binding</keyword>
<evidence type="ECO:0000256" key="2">
    <source>
        <dbReference type="ARBA" id="ARBA00022777"/>
    </source>
</evidence>
<evidence type="ECO:0000256" key="4">
    <source>
        <dbReference type="RuleBase" id="RU004046"/>
    </source>
</evidence>
<accession>A0A9E6UGE7</accession>
<name>A0A9E6UGE7_9HYPH</name>
<dbReference type="InterPro" id="IPR003836">
    <property type="entry name" value="Glucokinase"/>
</dbReference>
<organism evidence="5 6">
    <name type="scientific">Chenggangzhangella methanolivorans</name>
    <dbReference type="NCBI Taxonomy" id="1437009"/>
    <lineage>
        <taxon>Bacteria</taxon>
        <taxon>Pseudomonadati</taxon>
        <taxon>Pseudomonadota</taxon>
        <taxon>Alphaproteobacteria</taxon>
        <taxon>Hyphomicrobiales</taxon>
        <taxon>Methylopilaceae</taxon>
        <taxon>Chenggangzhangella</taxon>
    </lineage>
</organism>
<comment type="catalytic activity">
    <reaction evidence="3">
        <text>D-glucose + ATP = D-glucose 6-phosphate + ADP + H(+)</text>
        <dbReference type="Rhea" id="RHEA:17825"/>
        <dbReference type="ChEBI" id="CHEBI:4167"/>
        <dbReference type="ChEBI" id="CHEBI:15378"/>
        <dbReference type="ChEBI" id="CHEBI:30616"/>
        <dbReference type="ChEBI" id="CHEBI:61548"/>
        <dbReference type="ChEBI" id="CHEBI:456216"/>
        <dbReference type="EC" id="2.7.1.2"/>
    </reaction>
</comment>
<evidence type="ECO:0000313" key="5">
    <source>
        <dbReference type="EMBL" id="QZN98652.1"/>
    </source>
</evidence>
<dbReference type="Gene3D" id="3.40.367.20">
    <property type="match status" value="1"/>
</dbReference>
<dbReference type="SUPFAM" id="SSF53067">
    <property type="entry name" value="Actin-like ATPase domain"/>
    <property type="match status" value="1"/>
</dbReference>
<comment type="subcellular location">
    <subcellularLocation>
        <location evidence="3">Cytoplasm</location>
    </subcellularLocation>
</comment>
<dbReference type="AlphaFoldDB" id="A0A9E6UGE7"/>
<dbReference type="EMBL" id="CP081869">
    <property type="protein sequence ID" value="QZN98652.1"/>
    <property type="molecule type" value="Genomic_DNA"/>
</dbReference>
<dbReference type="Pfam" id="PF02685">
    <property type="entry name" value="Glucokinase"/>
    <property type="match status" value="1"/>
</dbReference>
<dbReference type="RefSeq" id="WP_261401597.1">
    <property type="nucleotide sequence ID" value="NZ_CP081869.1"/>
</dbReference>
<evidence type="ECO:0000313" key="6">
    <source>
        <dbReference type="Proteomes" id="UP000825701"/>
    </source>
</evidence>
<dbReference type="InterPro" id="IPR050201">
    <property type="entry name" value="Bacterial_glucokinase"/>
</dbReference>
<keyword evidence="1 3" id="KW-0808">Transferase</keyword>
<keyword evidence="3" id="KW-0547">Nucleotide-binding</keyword>
<feature type="binding site" evidence="3">
    <location>
        <begin position="6"/>
        <end position="11"/>
    </location>
    <ligand>
        <name>ATP</name>
        <dbReference type="ChEBI" id="CHEBI:30616"/>
    </ligand>
</feature>
<keyword evidence="3" id="KW-0324">Glycolysis</keyword>
<gene>
    <name evidence="3 5" type="primary">glk</name>
    <name evidence="5" type="ORF">K6K41_16745</name>
</gene>
<keyword evidence="6" id="KW-1185">Reference proteome</keyword>
<dbReference type="GO" id="GO:0005536">
    <property type="term" value="F:D-glucose binding"/>
    <property type="evidence" value="ECO:0007669"/>
    <property type="project" value="InterPro"/>
</dbReference>
<dbReference type="Proteomes" id="UP000825701">
    <property type="component" value="Chromosome"/>
</dbReference>
<dbReference type="GO" id="GO:0005829">
    <property type="term" value="C:cytosol"/>
    <property type="evidence" value="ECO:0007669"/>
    <property type="project" value="TreeGrafter"/>
</dbReference>
<evidence type="ECO:0000256" key="1">
    <source>
        <dbReference type="ARBA" id="ARBA00022679"/>
    </source>
</evidence>
<dbReference type="InterPro" id="IPR043129">
    <property type="entry name" value="ATPase_NBD"/>
</dbReference>
<keyword evidence="3" id="KW-0963">Cytoplasm</keyword>
<dbReference type="NCBIfam" id="TIGR00749">
    <property type="entry name" value="glk"/>
    <property type="match status" value="1"/>
</dbReference>
<dbReference type="KEGG" id="cmet:K6K41_16745"/>
<dbReference type="HAMAP" id="MF_00524">
    <property type="entry name" value="Glucokinase"/>
    <property type="match status" value="1"/>
</dbReference>
<dbReference type="Gene3D" id="3.30.420.40">
    <property type="match status" value="1"/>
</dbReference>
<dbReference type="GO" id="GO:0005524">
    <property type="term" value="F:ATP binding"/>
    <property type="evidence" value="ECO:0007669"/>
    <property type="project" value="UniProtKB-UniRule"/>
</dbReference>
<keyword evidence="2 3" id="KW-0418">Kinase</keyword>
<comment type="similarity">
    <text evidence="3 4">Belongs to the bacterial glucokinase family.</text>
</comment>
<dbReference type="CDD" id="cd24008">
    <property type="entry name" value="ASKHA_NBD_GLK"/>
    <property type="match status" value="1"/>
</dbReference>
<reference evidence="5" key="1">
    <citation type="submission" date="2021-08" db="EMBL/GenBank/DDBJ databases">
        <authorList>
            <person name="Zhang H."/>
            <person name="Xu M."/>
            <person name="Yu Z."/>
            <person name="Yang L."/>
            <person name="Cai Y."/>
        </authorList>
    </citation>
    <scope>NUCLEOTIDE SEQUENCE</scope>
    <source>
        <strain evidence="5">CHL1</strain>
    </source>
</reference>
<proteinExistence type="inferred from homology"/>
<dbReference type="GO" id="GO:0004340">
    <property type="term" value="F:glucokinase activity"/>
    <property type="evidence" value="ECO:0007669"/>
    <property type="project" value="UniProtKB-UniRule"/>
</dbReference>
<protein>
    <recommendedName>
        <fullName evidence="3">Glucokinase</fullName>
        <ecNumber evidence="3">2.7.1.2</ecNumber>
    </recommendedName>
    <alternativeName>
        <fullName evidence="3">Glucose kinase</fullName>
    </alternativeName>
</protein>
<evidence type="ECO:0000256" key="3">
    <source>
        <dbReference type="HAMAP-Rule" id="MF_00524"/>
    </source>
</evidence>
<sequence>MAVLVGDIGGTNGRFGLAEKGGLRPDRIDVEPGDDHASFEDALGAYLEKTGEKPDRAALAVAGPVDDEGRARITNRKSWTIDPQALKRRFGFSDVLIMNDFVAQAASLPHLQNDETILIGDARPRRAVKAAVGPGTGLGVASLVPEGDDGWRPLPSEGGHIEFAAVDAHESAAFGVFRRRFGRVSAEYVVSGPGLARLHDALAEVEGRKAPGLDPAAVTKAALDGDPEASATAALFLTMLARFAGDMALSFGAKGGVYLCGGVAPRLVPALDVAAFRAAFDAKSPHEEMMRATATAVVTSPIAGLIGASAMAARGRV</sequence>
<dbReference type="PANTHER" id="PTHR47690:SF1">
    <property type="entry name" value="GLUCOKINASE"/>
    <property type="match status" value="1"/>
</dbReference>
<dbReference type="PANTHER" id="PTHR47690">
    <property type="entry name" value="GLUCOKINASE"/>
    <property type="match status" value="1"/>
</dbReference>
<dbReference type="EC" id="2.7.1.2" evidence="3"/>